<evidence type="ECO:0000313" key="5">
    <source>
        <dbReference type="EMBL" id="WUS27538.1"/>
    </source>
</evidence>
<feature type="transmembrane region" description="Helical" evidence="2">
    <location>
        <begin position="274"/>
        <end position="294"/>
    </location>
</feature>
<reference evidence="5" key="2">
    <citation type="submission" date="2022-10" db="EMBL/GenBank/DDBJ databases">
        <title>The complete genomes of actinobacterial strains from the NBC collection.</title>
        <authorList>
            <person name="Joergensen T.S."/>
            <person name="Alvarez Arevalo M."/>
            <person name="Sterndorff E.B."/>
            <person name="Faurdal D."/>
            <person name="Vuksanovic O."/>
            <person name="Mourched A.-S."/>
            <person name="Charusanti P."/>
            <person name="Shaw S."/>
            <person name="Blin K."/>
            <person name="Weber T."/>
        </authorList>
    </citation>
    <scope>NUCLEOTIDE SEQUENCE</scope>
    <source>
        <strain evidence="5">NBC_01256</strain>
    </source>
</reference>
<feature type="transmembrane region" description="Helical" evidence="2">
    <location>
        <begin position="167"/>
        <end position="191"/>
    </location>
</feature>
<feature type="transmembrane region" description="Helical" evidence="2">
    <location>
        <begin position="95"/>
        <end position="121"/>
    </location>
</feature>
<dbReference type="GO" id="GO:0080120">
    <property type="term" value="P:CAAX-box protein maturation"/>
    <property type="evidence" value="ECO:0007669"/>
    <property type="project" value="UniProtKB-ARBA"/>
</dbReference>
<evidence type="ECO:0000313" key="6">
    <source>
        <dbReference type="Proteomes" id="UP000435837"/>
    </source>
</evidence>
<evidence type="ECO:0000256" key="1">
    <source>
        <dbReference type="SAM" id="MobiDB-lite"/>
    </source>
</evidence>
<dbReference type="GeneID" id="96633252"/>
<dbReference type="EMBL" id="CP108473">
    <property type="protein sequence ID" value="WUS27538.1"/>
    <property type="molecule type" value="Genomic_DNA"/>
</dbReference>
<accession>A0A640S8E0</accession>
<dbReference type="Proteomes" id="UP000435837">
    <property type="component" value="Unassembled WGS sequence"/>
</dbReference>
<feature type="transmembrane region" description="Helical" evidence="2">
    <location>
        <begin position="211"/>
        <end position="228"/>
    </location>
</feature>
<proteinExistence type="predicted"/>
<evidence type="ECO:0000259" key="3">
    <source>
        <dbReference type="Pfam" id="PF02517"/>
    </source>
</evidence>
<keyword evidence="2" id="KW-0472">Membrane</keyword>
<name>A0A640S8E0_9ACTN</name>
<keyword evidence="7" id="KW-1185">Reference proteome</keyword>
<reference evidence="4 6" key="1">
    <citation type="submission" date="2019-12" db="EMBL/GenBank/DDBJ databases">
        <title>Whole genome shotgun sequence of Streptomyces caniferus NBRC 15389.</title>
        <authorList>
            <person name="Ichikawa N."/>
            <person name="Kimura A."/>
            <person name="Kitahashi Y."/>
            <person name="Komaki H."/>
            <person name="Tamura T."/>
        </authorList>
    </citation>
    <scope>NUCLEOTIDE SEQUENCE [LARGE SCALE GENOMIC DNA]</scope>
    <source>
        <strain evidence="4 6">NBRC 15389</strain>
    </source>
</reference>
<evidence type="ECO:0000313" key="4">
    <source>
        <dbReference type="EMBL" id="GFE07460.1"/>
    </source>
</evidence>
<organism evidence="4 6">
    <name type="scientific">Streptomyces caniferus</name>
    <dbReference type="NCBI Taxonomy" id="285557"/>
    <lineage>
        <taxon>Bacteria</taxon>
        <taxon>Bacillati</taxon>
        <taxon>Actinomycetota</taxon>
        <taxon>Actinomycetes</taxon>
        <taxon>Kitasatosporales</taxon>
        <taxon>Streptomycetaceae</taxon>
        <taxon>Streptomyces</taxon>
    </lineage>
</organism>
<feature type="compositionally biased region" description="Basic and acidic residues" evidence="1">
    <location>
        <begin position="331"/>
        <end position="344"/>
    </location>
</feature>
<feature type="domain" description="CAAX prenyl protease 2/Lysostaphin resistance protein A-like" evidence="3">
    <location>
        <begin position="133"/>
        <end position="247"/>
    </location>
</feature>
<sequence>MTTTHGTTPTRGSAGRAWGRALLGGAVMACALGAGNALGEALARTLGVDGYLRQLLPAVLVSALAVPAVLGLRALRTTRVLPLGLGPRSAASLGFLRGLAVTTSCAAVVLGAGTALGWVRWSGLDPAALAAFLVSNALVAVLLEALPEEATLRGFAWVSLRDRFGGVVSALGATGVFLLVPAASTVVQAGVSHLVGGSAAPMGLTPEGQDPLAYLVLLSVFGLTLVAARTAPGAAPLWAAIGTHVAFLSVNRVVFEGVQRGAGWSARVAPTHAAVLELGYLAATATVFVAARLVSSLVRARAQRSRPGHPSAVTTHGAGDWARIGPLLVPDGREGRSSEIEREWPSPAGREWLSHDRGARVFRRSEV</sequence>
<dbReference type="Pfam" id="PF02517">
    <property type="entry name" value="Rce1-like"/>
    <property type="match status" value="1"/>
</dbReference>
<dbReference type="RefSeq" id="WP_159477129.1">
    <property type="nucleotide sequence ID" value="NZ_BAAATH010000005.1"/>
</dbReference>
<dbReference type="InterPro" id="IPR003675">
    <property type="entry name" value="Rce1/LyrA-like_dom"/>
</dbReference>
<dbReference type="AlphaFoldDB" id="A0A640S8E0"/>
<feature type="region of interest" description="Disordered" evidence="1">
    <location>
        <begin position="330"/>
        <end position="350"/>
    </location>
</feature>
<dbReference type="OrthoDB" id="3698126at2"/>
<keyword evidence="2" id="KW-1133">Transmembrane helix</keyword>
<gene>
    <name evidence="5" type="ORF">OG727_37640</name>
    <name evidence="4" type="ORF">Scani_37280</name>
</gene>
<keyword evidence="2" id="KW-0812">Transmembrane</keyword>
<evidence type="ECO:0000313" key="7">
    <source>
        <dbReference type="Proteomes" id="UP001432292"/>
    </source>
</evidence>
<dbReference type="GO" id="GO:0004175">
    <property type="term" value="F:endopeptidase activity"/>
    <property type="evidence" value="ECO:0007669"/>
    <property type="project" value="UniProtKB-ARBA"/>
</dbReference>
<feature type="transmembrane region" description="Helical" evidence="2">
    <location>
        <begin position="55"/>
        <end position="75"/>
    </location>
</feature>
<evidence type="ECO:0000256" key="2">
    <source>
        <dbReference type="SAM" id="Phobius"/>
    </source>
</evidence>
<feature type="transmembrane region" description="Helical" evidence="2">
    <location>
        <begin position="127"/>
        <end position="146"/>
    </location>
</feature>
<feature type="transmembrane region" description="Helical" evidence="2">
    <location>
        <begin position="235"/>
        <end position="254"/>
    </location>
</feature>
<dbReference type="EMBL" id="BLIN01000005">
    <property type="protein sequence ID" value="GFE07460.1"/>
    <property type="molecule type" value="Genomic_DNA"/>
</dbReference>
<protein>
    <recommendedName>
        <fullName evidence="3">CAAX prenyl protease 2/Lysostaphin resistance protein A-like domain-containing protein</fullName>
    </recommendedName>
</protein>
<dbReference type="Proteomes" id="UP001432292">
    <property type="component" value="Chromosome"/>
</dbReference>